<dbReference type="InterPro" id="IPR036775">
    <property type="entry name" value="DNA_pol_Y-fam_lit_finger_sf"/>
</dbReference>
<dbReference type="InterPro" id="IPR017961">
    <property type="entry name" value="DNA_pol_Y-fam_little_finger"/>
</dbReference>
<dbReference type="GO" id="GO:0009432">
    <property type="term" value="P:SOS response"/>
    <property type="evidence" value="ECO:0007669"/>
    <property type="project" value="TreeGrafter"/>
</dbReference>
<dbReference type="NCBIfam" id="NF002677">
    <property type="entry name" value="PRK02406.1"/>
    <property type="match status" value="1"/>
</dbReference>
<dbReference type="InterPro" id="IPR043502">
    <property type="entry name" value="DNA/RNA_pol_sf"/>
</dbReference>
<keyword evidence="4" id="KW-0808">Transferase</keyword>
<keyword evidence="4" id="KW-0234">DNA repair</keyword>
<feature type="active site" evidence="4">
    <location>
        <position position="117"/>
    </location>
</feature>
<evidence type="ECO:0000313" key="7">
    <source>
        <dbReference type="EMBL" id="KGF21287.1"/>
    </source>
</evidence>
<dbReference type="CDD" id="cd03586">
    <property type="entry name" value="PolY_Pol_IV_kappa"/>
    <property type="match status" value="1"/>
</dbReference>
<keyword evidence="4" id="KW-0548">Nucleotidyltransferase</keyword>
<evidence type="ECO:0000313" key="8">
    <source>
        <dbReference type="EMBL" id="KGF21529.1"/>
    </source>
</evidence>
<comment type="cofactor">
    <cofactor evidence="4">
        <name>Mg(2+)</name>
        <dbReference type="ChEBI" id="CHEBI:18420"/>
    </cofactor>
    <text evidence="4">Binds 2 magnesium ions per subunit.</text>
</comment>
<dbReference type="GO" id="GO:0042276">
    <property type="term" value="P:error-prone translesion synthesis"/>
    <property type="evidence" value="ECO:0007669"/>
    <property type="project" value="TreeGrafter"/>
</dbReference>
<evidence type="ECO:0000256" key="3">
    <source>
        <dbReference type="ARBA" id="ARBA00049244"/>
    </source>
</evidence>
<feature type="binding site" evidence="4">
    <location>
        <position position="22"/>
    </location>
    <ligand>
        <name>Mg(2+)</name>
        <dbReference type="ChEBI" id="CHEBI:18420"/>
    </ligand>
</feature>
<dbReference type="PROSITE" id="PS50173">
    <property type="entry name" value="UMUC"/>
    <property type="match status" value="1"/>
</dbReference>
<dbReference type="Gene3D" id="3.30.70.270">
    <property type="match status" value="1"/>
</dbReference>
<dbReference type="Pfam" id="PF11798">
    <property type="entry name" value="IMS_HHH"/>
    <property type="match status" value="1"/>
</dbReference>
<reference evidence="7 9" key="1">
    <citation type="submission" date="2014-07" db="EMBL/GenBank/DDBJ databases">
        <authorList>
            <person name="McCorrison J."/>
            <person name="Sanka R."/>
            <person name="Torralba M."/>
            <person name="Gillis M."/>
            <person name="Haft D.H."/>
            <person name="Methe B."/>
            <person name="Sutton G."/>
            <person name="Nelson K.E."/>
        </authorList>
    </citation>
    <scope>NUCLEOTIDE SEQUENCE [LARGE SCALE GENOMIC DNA]</scope>
    <source>
        <strain evidence="7 9">DNF00011</strain>
    </source>
</reference>
<dbReference type="AlphaFoldDB" id="A0A095ZS16"/>
<dbReference type="InterPro" id="IPR001126">
    <property type="entry name" value="UmuC"/>
</dbReference>
<feature type="domain" description="UmuC" evidence="6">
    <location>
        <begin position="18"/>
        <end position="198"/>
    </location>
</feature>
<protein>
    <recommendedName>
        <fullName evidence="4">DNA polymerase IV</fullName>
        <shortName evidence="4">Pol IV</shortName>
        <ecNumber evidence="4">2.7.7.7</ecNumber>
    </recommendedName>
</protein>
<keyword evidence="4" id="KW-0460">Magnesium</keyword>
<gene>
    <name evidence="4" type="primary">dinB</name>
    <name evidence="7" type="ORF">HMPREF2128_00785</name>
    <name evidence="8" type="ORF">HMPREF2128_02455</name>
</gene>
<dbReference type="InterPro" id="IPR022880">
    <property type="entry name" value="DNApol_IV"/>
</dbReference>
<dbReference type="GO" id="GO:0003684">
    <property type="term" value="F:damaged DNA binding"/>
    <property type="evidence" value="ECO:0007669"/>
    <property type="project" value="InterPro"/>
</dbReference>
<dbReference type="SUPFAM" id="SSF100879">
    <property type="entry name" value="Lesion bypass DNA polymerase (Y-family), little finger domain"/>
    <property type="match status" value="1"/>
</dbReference>
<feature type="compositionally biased region" description="Polar residues" evidence="5">
    <location>
        <begin position="383"/>
        <end position="394"/>
    </location>
</feature>
<dbReference type="GO" id="GO:0003887">
    <property type="term" value="F:DNA-directed DNA polymerase activity"/>
    <property type="evidence" value="ECO:0007669"/>
    <property type="project" value="UniProtKB-UniRule"/>
</dbReference>
<keyword evidence="4" id="KW-0479">Metal-binding</keyword>
<dbReference type="GO" id="GO:0006281">
    <property type="term" value="P:DNA repair"/>
    <property type="evidence" value="ECO:0007669"/>
    <property type="project" value="UniProtKB-UniRule"/>
</dbReference>
<dbReference type="Pfam" id="PF11799">
    <property type="entry name" value="IMS_C"/>
    <property type="match status" value="1"/>
</dbReference>
<evidence type="ECO:0000256" key="4">
    <source>
        <dbReference type="HAMAP-Rule" id="MF_01113"/>
    </source>
</evidence>
<dbReference type="PANTHER" id="PTHR11076">
    <property type="entry name" value="DNA REPAIR POLYMERASE UMUC / TRANSFERASE FAMILY MEMBER"/>
    <property type="match status" value="1"/>
</dbReference>
<keyword evidence="4" id="KW-0515">Mutator protein</keyword>
<feature type="region of interest" description="Disordered" evidence="5">
    <location>
        <begin position="372"/>
        <end position="444"/>
    </location>
</feature>
<keyword evidence="4" id="KW-0239">DNA-directed DNA polymerase</keyword>
<comment type="caution">
    <text evidence="7">The sequence shown here is derived from an EMBL/GenBank/DDBJ whole genome shotgun (WGS) entry which is preliminary data.</text>
</comment>
<name>A0A095ZS16_9MICC</name>
<keyword evidence="4" id="KW-0235">DNA replication</keyword>
<dbReference type="GO" id="GO:0000287">
    <property type="term" value="F:magnesium ion binding"/>
    <property type="evidence" value="ECO:0007669"/>
    <property type="project" value="UniProtKB-UniRule"/>
</dbReference>
<dbReference type="InterPro" id="IPR024728">
    <property type="entry name" value="PolY_HhH_motif"/>
</dbReference>
<comment type="catalytic activity">
    <reaction evidence="3 4">
        <text>DNA(n) + a 2'-deoxyribonucleoside 5'-triphosphate = DNA(n+1) + diphosphate</text>
        <dbReference type="Rhea" id="RHEA:22508"/>
        <dbReference type="Rhea" id="RHEA-COMP:17339"/>
        <dbReference type="Rhea" id="RHEA-COMP:17340"/>
        <dbReference type="ChEBI" id="CHEBI:33019"/>
        <dbReference type="ChEBI" id="CHEBI:61560"/>
        <dbReference type="ChEBI" id="CHEBI:173112"/>
        <dbReference type="EC" id="2.7.7.7"/>
    </reaction>
</comment>
<dbReference type="Proteomes" id="UP000053528">
    <property type="component" value="Unassembled WGS sequence"/>
</dbReference>
<dbReference type="GO" id="GO:0006261">
    <property type="term" value="P:DNA-templated DNA replication"/>
    <property type="evidence" value="ECO:0007669"/>
    <property type="project" value="UniProtKB-UniRule"/>
</dbReference>
<comment type="similarity">
    <text evidence="1 4">Belongs to the DNA polymerase type-Y family.</text>
</comment>
<dbReference type="InterPro" id="IPR043128">
    <property type="entry name" value="Rev_trsase/Diguanyl_cyclase"/>
</dbReference>
<evidence type="ECO:0000259" key="6">
    <source>
        <dbReference type="PROSITE" id="PS50173"/>
    </source>
</evidence>
<dbReference type="InterPro" id="IPR050116">
    <property type="entry name" value="DNA_polymerase-Y"/>
</dbReference>
<dbReference type="EMBL" id="JRNH01000004">
    <property type="protein sequence ID" value="KGF21529.1"/>
    <property type="molecule type" value="Genomic_DNA"/>
</dbReference>
<keyword evidence="4" id="KW-0238">DNA-binding</keyword>
<dbReference type="GO" id="GO:0005829">
    <property type="term" value="C:cytosol"/>
    <property type="evidence" value="ECO:0007669"/>
    <property type="project" value="TreeGrafter"/>
</dbReference>
<dbReference type="EMBL" id="JRNH01000004">
    <property type="protein sequence ID" value="KGF21287.1"/>
    <property type="molecule type" value="Genomic_DNA"/>
</dbReference>
<dbReference type="Gene3D" id="3.40.1170.60">
    <property type="match status" value="1"/>
</dbReference>
<keyword evidence="4" id="KW-0963">Cytoplasm</keyword>
<evidence type="ECO:0000256" key="1">
    <source>
        <dbReference type="ARBA" id="ARBA00010945"/>
    </source>
</evidence>
<comment type="subcellular location">
    <subcellularLocation>
        <location evidence="4">Cytoplasm</location>
    </subcellularLocation>
</comment>
<dbReference type="Pfam" id="PF00817">
    <property type="entry name" value="IMS"/>
    <property type="match status" value="1"/>
</dbReference>
<evidence type="ECO:0000313" key="9">
    <source>
        <dbReference type="Proteomes" id="UP000053528"/>
    </source>
</evidence>
<dbReference type="Gene3D" id="3.30.1490.100">
    <property type="entry name" value="DNA polymerase, Y-family, little finger domain"/>
    <property type="match status" value="1"/>
</dbReference>
<proteinExistence type="inferred from homology"/>
<feature type="site" description="Substrate discrimination" evidence="4">
    <location>
        <position position="27"/>
    </location>
</feature>
<feature type="compositionally biased region" description="Basic and acidic residues" evidence="5">
    <location>
        <begin position="435"/>
        <end position="444"/>
    </location>
</feature>
<dbReference type="HAMAP" id="MF_01113">
    <property type="entry name" value="DNApol_IV"/>
    <property type="match status" value="1"/>
</dbReference>
<dbReference type="SUPFAM" id="SSF56672">
    <property type="entry name" value="DNA/RNA polymerases"/>
    <property type="match status" value="1"/>
</dbReference>
<feature type="binding site" evidence="4">
    <location>
        <position position="116"/>
    </location>
    <ligand>
        <name>Mg(2+)</name>
        <dbReference type="ChEBI" id="CHEBI:18420"/>
    </ligand>
</feature>
<comment type="subunit">
    <text evidence="4">Monomer.</text>
</comment>
<dbReference type="PANTHER" id="PTHR11076:SF33">
    <property type="entry name" value="DNA POLYMERASE KAPPA"/>
    <property type="match status" value="1"/>
</dbReference>
<comment type="function">
    <text evidence="2 4">Poorly processive, error-prone DNA polymerase involved in untargeted mutagenesis. Copies undamaged DNA at stalled replication forks, which arise in vivo from mismatched or misaligned primer ends. These misaligned primers can be extended by PolIV. Exhibits no 3'-5' exonuclease (proofreading) activity. May be involved in translesional synthesis, in conjunction with the beta clamp from PolIII.</text>
</comment>
<dbReference type="EC" id="2.7.7.7" evidence="4"/>
<feature type="compositionally biased region" description="Low complexity" evidence="5">
    <location>
        <begin position="401"/>
        <end position="411"/>
    </location>
</feature>
<accession>A0A095ZS16</accession>
<organism evidence="7 9">
    <name type="scientific">Pseudoglutamicibacter albus DNF00011</name>
    <dbReference type="NCBI Taxonomy" id="1401063"/>
    <lineage>
        <taxon>Bacteria</taxon>
        <taxon>Bacillati</taxon>
        <taxon>Actinomycetota</taxon>
        <taxon>Actinomycetes</taxon>
        <taxon>Micrococcales</taxon>
        <taxon>Micrococcaceae</taxon>
        <taxon>Pseudoglutamicibacter</taxon>
    </lineage>
</organism>
<evidence type="ECO:0000256" key="5">
    <source>
        <dbReference type="SAM" id="MobiDB-lite"/>
    </source>
</evidence>
<sequence>MGGGCRVSEARRRPERVIAHVDIDAFFVSVERILDPTLQNRPIIVSQDSPRAVVLSASYDVRAYGVHSGQPVAQAKNMAPHALIVPPTRSAYGEASARVMEVLKDLTPLVEQVSVDEAFMDITGVMRHYANPFHCAQVVRERIKQAVGLPASVGLAPNKFLAKMASDKAKPDGVYAITPADVEGFMQALPVGELFGVGKATEQKLHSQGLMTAGDVAQADPRRMLRVLGKHGPELIKLAQGIDPRPVVTGRVEKSISHEHTFDVDVTDEAHLRTWIKELSFKVGERVRAAGHRFYVVGLKVRWDDFTTVSRQRRLSDPTDSSSVMSEVALSLLSVLPRPLKPVRLIGVRAGEFASEWEGEQLMFEWEEAFSDHSGREHGGSEGNATGRSGIQQRSGREHAGPAARAAGSQAEKTMDAINARFKDSVRPASLLRGGEGEEKRSGG</sequence>
<evidence type="ECO:0000256" key="2">
    <source>
        <dbReference type="ARBA" id="ARBA00025589"/>
    </source>
</evidence>
<keyword evidence="4" id="KW-0227">DNA damage</keyword>
<dbReference type="Gene3D" id="1.10.150.20">
    <property type="entry name" value="5' to 3' exonuclease, C-terminal subdomain"/>
    <property type="match status" value="1"/>
</dbReference>